<sequence>MPIPEQIRWYALEALNNPDGVRLLAWGGLEYSGPKDDPDHAPRADRLNGFFERLHARQERGELPAEVDPACLTVMLMAATMATTSLPHVIAGACGVDPRDPEFVRHYADQVAIVAGLLGLGSP</sequence>
<dbReference type="EMBL" id="JACHMB010000001">
    <property type="protein sequence ID" value="MBB5783406.1"/>
    <property type="molecule type" value="Genomic_DNA"/>
</dbReference>
<dbReference type="RefSeq" id="WP_221519972.1">
    <property type="nucleotide sequence ID" value="NZ_JACHMB010000001.1"/>
</dbReference>
<feature type="domain" description="HTH-type transcriptional repressor Sco4008 C-terminal" evidence="1">
    <location>
        <begin position="14"/>
        <end position="93"/>
    </location>
</feature>
<evidence type="ECO:0000259" key="1">
    <source>
        <dbReference type="Pfam" id="PF17926"/>
    </source>
</evidence>
<proteinExistence type="predicted"/>
<gene>
    <name evidence="2" type="ORF">HD596_010162</name>
</gene>
<dbReference type="SUPFAM" id="SSF48498">
    <property type="entry name" value="Tetracyclin repressor-like, C-terminal domain"/>
    <property type="match status" value="1"/>
</dbReference>
<dbReference type="AlphaFoldDB" id="A0A7W9GGR6"/>
<keyword evidence="3" id="KW-1185">Reference proteome</keyword>
<accession>A0A7W9GGR6</accession>
<dbReference type="InterPro" id="IPR036271">
    <property type="entry name" value="Tet_transcr_reg_TetR-rel_C_sf"/>
</dbReference>
<dbReference type="Pfam" id="PF17926">
    <property type="entry name" value="TetR_C_21"/>
    <property type="match status" value="1"/>
</dbReference>
<name>A0A7W9GGR6_9ACTN</name>
<dbReference type="Gene3D" id="1.10.357.10">
    <property type="entry name" value="Tetracycline Repressor, domain 2"/>
    <property type="match status" value="1"/>
</dbReference>
<organism evidence="2 3">
    <name type="scientific">Nonomuraea jabiensis</name>
    <dbReference type="NCBI Taxonomy" id="882448"/>
    <lineage>
        <taxon>Bacteria</taxon>
        <taxon>Bacillati</taxon>
        <taxon>Actinomycetota</taxon>
        <taxon>Actinomycetes</taxon>
        <taxon>Streptosporangiales</taxon>
        <taxon>Streptosporangiaceae</taxon>
        <taxon>Nonomuraea</taxon>
    </lineage>
</organism>
<comment type="caution">
    <text evidence="2">The sequence shown here is derived from an EMBL/GenBank/DDBJ whole genome shotgun (WGS) entry which is preliminary data.</text>
</comment>
<evidence type="ECO:0000313" key="2">
    <source>
        <dbReference type="EMBL" id="MBB5783406.1"/>
    </source>
</evidence>
<evidence type="ECO:0000313" key="3">
    <source>
        <dbReference type="Proteomes" id="UP000579153"/>
    </source>
</evidence>
<protein>
    <recommendedName>
        <fullName evidence="1">HTH-type transcriptional repressor Sco4008 C-terminal domain-containing protein</fullName>
    </recommendedName>
</protein>
<dbReference type="Proteomes" id="UP000579153">
    <property type="component" value="Unassembled WGS sequence"/>
</dbReference>
<dbReference type="InterPro" id="IPR041467">
    <property type="entry name" value="Sco4008_C"/>
</dbReference>
<reference evidence="2 3" key="1">
    <citation type="submission" date="2020-08" db="EMBL/GenBank/DDBJ databases">
        <title>Sequencing the genomes of 1000 actinobacteria strains.</title>
        <authorList>
            <person name="Klenk H.-P."/>
        </authorList>
    </citation>
    <scope>NUCLEOTIDE SEQUENCE [LARGE SCALE GENOMIC DNA]</scope>
    <source>
        <strain evidence="2 3">DSM 45507</strain>
    </source>
</reference>